<accession>A0AA40HDG6</accession>
<dbReference type="EMBL" id="JAULJE010000022">
    <property type="protein sequence ID" value="KAK1329242.1"/>
    <property type="molecule type" value="Genomic_DNA"/>
</dbReference>
<evidence type="ECO:0000313" key="2">
    <source>
        <dbReference type="Proteomes" id="UP001177744"/>
    </source>
</evidence>
<keyword evidence="2" id="KW-1185">Reference proteome</keyword>
<sequence>MVALVSVTWNGHPSCLSLAERWPCGRGTVDGGAALAAWTAFFCCNSPATHRCELMGGGVFKPKEGSRGESEGPGTTSTEVWVAGELDMVPSSFPGGKQDGRLQIISGFWALSQLVLWFEM</sequence>
<dbReference type="Proteomes" id="UP001177744">
    <property type="component" value="Unassembled WGS sequence"/>
</dbReference>
<evidence type="ECO:0000313" key="1">
    <source>
        <dbReference type="EMBL" id="KAK1329242.1"/>
    </source>
</evidence>
<proteinExistence type="predicted"/>
<name>A0AA40HDG6_CNENI</name>
<comment type="caution">
    <text evidence="1">The sequence shown here is derived from an EMBL/GenBank/DDBJ whole genome shotgun (WGS) entry which is preliminary data.</text>
</comment>
<reference evidence="1" key="1">
    <citation type="submission" date="2023-06" db="EMBL/GenBank/DDBJ databases">
        <title>Reference genome for the Northern bat (Eptesicus nilssonii), a most northern bat species.</title>
        <authorList>
            <person name="Laine V.N."/>
            <person name="Pulliainen A.T."/>
            <person name="Lilley T.M."/>
        </authorList>
    </citation>
    <scope>NUCLEOTIDE SEQUENCE</scope>
    <source>
        <strain evidence="1">BLF_Eptnil</strain>
        <tissue evidence="1">Kidney</tissue>
    </source>
</reference>
<organism evidence="1 2">
    <name type="scientific">Cnephaeus nilssonii</name>
    <name type="common">Northern bat</name>
    <name type="synonym">Eptesicus nilssonii</name>
    <dbReference type="NCBI Taxonomy" id="3371016"/>
    <lineage>
        <taxon>Eukaryota</taxon>
        <taxon>Metazoa</taxon>
        <taxon>Chordata</taxon>
        <taxon>Craniata</taxon>
        <taxon>Vertebrata</taxon>
        <taxon>Euteleostomi</taxon>
        <taxon>Mammalia</taxon>
        <taxon>Eutheria</taxon>
        <taxon>Laurasiatheria</taxon>
        <taxon>Chiroptera</taxon>
        <taxon>Yangochiroptera</taxon>
        <taxon>Vespertilionidae</taxon>
        <taxon>Cnephaeus</taxon>
    </lineage>
</organism>
<protein>
    <submittedName>
        <fullName evidence="1">Uncharacterized protein</fullName>
    </submittedName>
</protein>
<gene>
    <name evidence="1" type="ORF">QTO34_011422</name>
</gene>
<dbReference type="AlphaFoldDB" id="A0AA40HDG6"/>